<dbReference type="FunFam" id="3.30.160.60:FF:000110">
    <property type="entry name" value="Zinc finger protein-like"/>
    <property type="match status" value="1"/>
</dbReference>
<evidence type="ECO:0000256" key="4">
    <source>
        <dbReference type="ARBA" id="ARBA00022771"/>
    </source>
</evidence>
<protein>
    <recommendedName>
        <fullName evidence="8">C2H2-type domain-containing protein</fullName>
    </recommendedName>
</protein>
<keyword evidence="5" id="KW-0862">Zinc</keyword>
<dbReference type="Pfam" id="PF00096">
    <property type="entry name" value="zf-C2H2"/>
    <property type="match status" value="1"/>
</dbReference>
<evidence type="ECO:0000313" key="9">
    <source>
        <dbReference type="EMBL" id="ETO10636.1"/>
    </source>
</evidence>
<comment type="caution">
    <text evidence="9">The sequence shown here is derived from an EMBL/GenBank/DDBJ whole genome shotgun (WGS) entry which is preliminary data.</text>
</comment>
<evidence type="ECO:0000256" key="6">
    <source>
        <dbReference type="ARBA" id="ARBA00023242"/>
    </source>
</evidence>
<evidence type="ECO:0000313" key="10">
    <source>
        <dbReference type="Proteomes" id="UP000023152"/>
    </source>
</evidence>
<feature type="domain" description="C2H2-type" evidence="8">
    <location>
        <begin position="33"/>
        <end position="60"/>
    </location>
</feature>
<dbReference type="SMART" id="SM00355">
    <property type="entry name" value="ZnF_C2H2"/>
    <property type="match status" value="2"/>
</dbReference>
<evidence type="ECO:0000256" key="5">
    <source>
        <dbReference type="ARBA" id="ARBA00022833"/>
    </source>
</evidence>
<dbReference type="FunFam" id="3.30.160.60:FF:000446">
    <property type="entry name" value="Zinc finger protein"/>
    <property type="match status" value="1"/>
</dbReference>
<keyword evidence="4 7" id="KW-0863">Zinc-finger</keyword>
<evidence type="ECO:0000256" key="7">
    <source>
        <dbReference type="PROSITE-ProRule" id="PRU00042"/>
    </source>
</evidence>
<dbReference type="GO" id="GO:0005634">
    <property type="term" value="C:nucleus"/>
    <property type="evidence" value="ECO:0007669"/>
    <property type="project" value="UniProtKB-SubCell"/>
</dbReference>
<dbReference type="GO" id="GO:0008270">
    <property type="term" value="F:zinc ion binding"/>
    <property type="evidence" value="ECO:0007669"/>
    <property type="project" value="UniProtKB-KW"/>
</dbReference>
<sequence>MITEIMNLLLAYQLKEIEAVVKARFKIPNEHVFTCDVCERQYKYEKSLKNHKRVHTSDVYTCVICDKKFASNSNFTRHMHTHDGEKNLSVGNATSGLKAIMGNFLLYLYIQQHFIFILQKKIRLQKHELMHNVHDTYPFEKSNATSEQNESKQIIQIIITIKYKIEMDENHSWNQANKKAHEMVNEMLKEKQRE</sequence>
<dbReference type="InterPro" id="IPR013087">
    <property type="entry name" value="Znf_C2H2_type"/>
</dbReference>
<evidence type="ECO:0000256" key="1">
    <source>
        <dbReference type="ARBA" id="ARBA00004123"/>
    </source>
</evidence>
<dbReference type="PROSITE" id="PS00028">
    <property type="entry name" value="ZINC_FINGER_C2H2_1"/>
    <property type="match status" value="2"/>
</dbReference>
<dbReference type="EMBL" id="ASPP01023318">
    <property type="protein sequence ID" value="ETO10636.1"/>
    <property type="molecule type" value="Genomic_DNA"/>
</dbReference>
<dbReference type="Proteomes" id="UP000023152">
    <property type="component" value="Unassembled WGS sequence"/>
</dbReference>
<evidence type="ECO:0000256" key="2">
    <source>
        <dbReference type="ARBA" id="ARBA00022723"/>
    </source>
</evidence>
<name>X6MAD8_RETFI</name>
<dbReference type="PANTHER" id="PTHR24394:SF29">
    <property type="entry name" value="MYONEURIN"/>
    <property type="match status" value="1"/>
</dbReference>
<dbReference type="PANTHER" id="PTHR24394">
    <property type="entry name" value="ZINC FINGER PROTEIN"/>
    <property type="match status" value="1"/>
</dbReference>
<evidence type="ECO:0000259" key="8">
    <source>
        <dbReference type="PROSITE" id="PS50157"/>
    </source>
</evidence>
<accession>X6MAD8</accession>
<keyword evidence="6" id="KW-0539">Nucleus</keyword>
<comment type="subcellular location">
    <subcellularLocation>
        <location evidence="1">Nucleus</location>
    </subcellularLocation>
</comment>
<dbReference type="Pfam" id="PF13912">
    <property type="entry name" value="zf-C2H2_6"/>
    <property type="match status" value="1"/>
</dbReference>
<proteinExistence type="predicted"/>
<dbReference type="AlphaFoldDB" id="X6MAD8"/>
<organism evidence="9 10">
    <name type="scientific">Reticulomyxa filosa</name>
    <dbReference type="NCBI Taxonomy" id="46433"/>
    <lineage>
        <taxon>Eukaryota</taxon>
        <taxon>Sar</taxon>
        <taxon>Rhizaria</taxon>
        <taxon>Retaria</taxon>
        <taxon>Foraminifera</taxon>
        <taxon>Monothalamids</taxon>
        <taxon>Reticulomyxidae</taxon>
        <taxon>Reticulomyxa</taxon>
    </lineage>
</organism>
<reference evidence="9 10" key="1">
    <citation type="journal article" date="2013" name="Curr. Biol.">
        <title>The Genome of the Foraminiferan Reticulomyxa filosa.</title>
        <authorList>
            <person name="Glockner G."/>
            <person name="Hulsmann N."/>
            <person name="Schleicher M."/>
            <person name="Noegel A.A."/>
            <person name="Eichinger L."/>
            <person name="Gallinger C."/>
            <person name="Pawlowski J."/>
            <person name="Sierra R."/>
            <person name="Euteneuer U."/>
            <person name="Pillet L."/>
            <person name="Moustafa A."/>
            <person name="Platzer M."/>
            <person name="Groth M."/>
            <person name="Szafranski K."/>
            <person name="Schliwa M."/>
        </authorList>
    </citation>
    <scope>NUCLEOTIDE SEQUENCE [LARGE SCALE GENOMIC DNA]</scope>
</reference>
<gene>
    <name evidence="9" type="ORF">RFI_26741</name>
</gene>
<dbReference type="GO" id="GO:0000981">
    <property type="term" value="F:DNA-binding transcription factor activity, RNA polymerase II-specific"/>
    <property type="evidence" value="ECO:0007669"/>
    <property type="project" value="TreeGrafter"/>
</dbReference>
<dbReference type="OrthoDB" id="5945507at2759"/>
<evidence type="ECO:0000256" key="3">
    <source>
        <dbReference type="ARBA" id="ARBA00022737"/>
    </source>
</evidence>
<keyword evidence="3" id="KW-0677">Repeat</keyword>
<feature type="domain" description="C2H2-type" evidence="8">
    <location>
        <begin position="60"/>
        <end position="87"/>
    </location>
</feature>
<dbReference type="Gene3D" id="3.30.160.60">
    <property type="entry name" value="Classic Zinc Finger"/>
    <property type="match status" value="2"/>
</dbReference>
<dbReference type="PROSITE" id="PS50157">
    <property type="entry name" value="ZINC_FINGER_C2H2_2"/>
    <property type="match status" value="2"/>
</dbReference>
<dbReference type="InterPro" id="IPR036236">
    <property type="entry name" value="Znf_C2H2_sf"/>
</dbReference>
<keyword evidence="2" id="KW-0479">Metal-binding</keyword>
<dbReference type="SUPFAM" id="SSF57667">
    <property type="entry name" value="beta-beta-alpha zinc fingers"/>
    <property type="match status" value="1"/>
</dbReference>
<keyword evidence="10" id="KW-1185">Reference proteome</keyword>